<dbReference type="InterPro" id="IPR036291">
    <property type="entry name" value="NAD(P)-bd_dom_sf"/>
</dbReference>
<organism evidence="1 2">
    <name type="scientific">Lachnellula subtilissima</name>
    <dbReference type="NCBI Taxonomy" id="602034"/>
    <lineage>
        <taxon>Eukaryota</taxon>
        <taxon>Fungi</taxon>
        <taxon>Dikarya</taxon>
        <taxon>Ascomycota</taxon>
        <taxon>Pezizomycotina</taxon>
        <taxon>Leotiomycetes</taxon>
        <taxon>Helotiales</taxon>
        <taxon>Lachnaceae</taxon>
        <taxon>Lachnellula</taxon>
    </lineage>
</organism>
<dbReference type="Gene3D" id="3.40.50.720">
    <property type="entry name" value="NAD(P)-binding Rossmann-like Domain"/>
    <property type="match status" value="1"/>
</dbReference>
<keyword evidence="2" id="KW-1185">Reference proteome</keyword>
<dbReference type="SUPFAM" id="SSF51735">
    <property type="entry name" value="NAD(P)-binding Rossmann-fold domains"/>
    <property type="match status" value="1"/>
</dbReference>
<accession>A0A8H8UG41</accession>
<dbReference type="OrthoDB" id="3509362at2759"/>
<gene>
    <name evidence="1" type="ORF">LSUB1_G003474</name>
</gene>
<protein>
    <submittedName>
        <fullName evidence="1">Putative zinc-binding oxidoreductase, mitochondrial</fullName>
    </submittedName>
</protein>
<dbReference type="InterPro" id="IPR052733">
    <property type="entry name" value="Chloroplast_QOR"/>
</dbReference>
<dbReference type="Gene3D" id="3.90.180.10">
    <property type="entry name" value="Medium-chain alcohol dehydrogenases, catalytic domain"/>
    <property type="match status" value="1"/>
</dbReference>
<evidence type="ECO:0000313" key="1">
    <source>
        <dbReference type="EMBL" id="TVY43790.1"/>
    </source>
</evidence>
<dbReference type="Proteomes" id="UP000462212">
    <property type="component" value="Unassembled WGS sequence"/>
</dbReference>
<feature type="non-terminal residue" evidence="1">
    <location>
        <position position="1"/>
    </location>
</feature>
<sequence length="224" mass="23595">MATETIPKTMKALLQPDPASTHLVLTELPVPVPKPGSTEHLVRIHTAALTNGELLWRHNFPLPPHPDNPTIFIPLYDIAGTIVTSPPSSPFPPGTEIYTRTSYARTGSGSQYTLITTPELAVRPQKLSWAESATVPMSAMTAWQALFIHAGLSPTENAVGNKGKSVFVTGASGGVGTWIVQLAKWAGVEVSGTASGENGGFVSGLGAGEVVDYRKTDLRGWAGG</sequence>
<name>A0A8H8UG41_9HELO</name>
<comment type="caution">
    <text evidence="1">The sequence shown here is derived from an EMBL/GenBank/DDBJ whole genome shotgun (WGS) entry which is preliminary data.</text>
</comment>
<dbReference type="SUPFAM" id="SSF50129">
    <property type="entry name" value="GroES-like"/>
    <property type="match status" value="1"/>
</dbReference>
<dbReference type="PANTHER" id="PTHR44013">
    <property type="entry name" value="ZINC-TYPE ALCOHOL DEHYDROGENASE-LIKE PROTEIN C16A3.02C"/>
    <property type="match status" value="1"/>
</dbReference>
<dbReference type="InterPro" id="IPR011032">
    <property type="entry name" value="GroES-like_sf"/>
</dbReference>
<proteinExistence type="predicted"/>
<reference evidence="1 2" key="1">
    <citation type="submission" date="2018-05" db="EMBL/GenBank/DDBJ databases">
        <title>Genome sequencing and assembly of the regulated plant pathogen Lachnellula willkommii and related sister species for the development of diagnostic species identification markers.</title>
        <authorList>
            <person name="Giroux E."/>
            <person name="Bilodeau G."/>
        </authorList>
    </citation>
    <scope>NUCLEOTIDE SEQUENCE [LARGE SCALE GENOMIC DNA]</scope>
    <source>
        <strain evidence="1 2">CBS 197.66</strain>
    </source>
</reference>
<dbReference type="EMBL" id="QGMJ01000056">
    <property type="protein sequence ID" value="TVY43790.1"/>
    <property type="molecule type" value="Genomic_DNA"/>
</dbReference>
<evidence type="ECO:0000313" key="2">
    <source>
        <dbReference type="Proteomes" id="UP000462212"/>
    </source>
</evidence>
<dbReference type="PANTHER" id="PTHR44013:SF5">
    <property type="entry name" value="OXIDOREDUCTASE, PUTATIVE (AFU_ORTHOLOGUE AFUA_5G01290)-RELATED"/>
    <property type="match status" value="1"/>
</dbReference>
<dbReference type="AlphaFoldDB" id="A0A8H8UG41"/>
<dbReference type="CDD" id="cd05289">
    <property type="entry name" value="MDR_like_2"/>
    <property type="match status" value="1"/>
</dbReference>